<dbReference type="RefSeq" id="WP_144236990.1">
    <property type="nucleotide sequence ID" value="NZ_VJWA01000001.1"/>
</dbReference>
<dbReference type="Proteomes" id="UP000317894">
    <property type="component" value="Unassembled WGS sequence"/>
</dbReference>
<sequence>MIRPAPLLCLALLFGAVVAPVSAQPVEELHLACYGSGEKQVSSFSNDYYWDRRDGRYRSRDGIENTTRNFETAVSIDIADGQGRIRLAKTVIPPLNNGGEGDGWWRLDAISVTPDEIRASYKLNGLNHPKVRIDRRSGAITMSGLNIDFTGRCDAMDRDARRF</sequence>
<accession>A0A552UJ96</accession>
<dbReference type="OrthoDB" id="594865at2"/>
<evidence type="ECO:0000313" key="3">
    <source>
        <dbReference type="Proteomes" id="UP000317894"/>
    </source>
</evidence>
<organism evidence="2 3">
    <name type="scientific">Glacieibacterium frigidum</name>
    <dbReference type="NCBI Taxonomy" id="2593303"/>
    <lineage>
        <taxon>Bacteria</taxon>
        <taxon>Pseudomonadati</taxon>
        <taxon>Pseudomonadota</taxon>
        <taxon>Alphaproteobacteria</taxon>
        <taxon>Sphingomonadales</taxon>
        <taxon>Sphingosinicellaceae</taxon>
        <taxon>Glacieibacterium</taxon>
    </lineage>
</organism>
<dbReference type="EMBL" id="VJWA01000001">
    <property type="protein sequence ID" value="TRW18297.1"/>
    <property type="molecule type" value="Genomic_DNA"/>
</dbReference>
<proteinExistence type="predicted"/>
<comment type="caution">
    <text evidence="2">The sequence shown here is derived from an EMBL/GenBank/DDBJ whole genome shotgun (WGS) entry which is preliminary data.</text>
</comment>
<reference evidence="2 3" key="1">
    <citation type="submission" date="2019-07" db="EMBL/GenBank/DDBJ databases">
        <title>Novel species isolated from glacier.</title>
        <authorList>
            <person name="Liu Q."/>
            <person name="Xin Y.-H."/>
        </authorList>
    </citation>
    <scope>NUCLEOTIDE SEQUENCE [LARGE SCALE GENOMIC DNA]</scope>
    <source>
        <strain evidence="2 3">LB1R16</strain>
    </source>
</reference>
<name>A0A552UJ96_9SPHN</name>
<feature type="signal peptide" evidence="1">
    <location>
        <begin position="1"/>
        <end position="23"/>
    </location>
</feature>
<gene>
    <name evidence="2" type="ORF">FMM06_09450</name>
</gene>
<evidence type="ECO:0000256" key="1">
    <source>
        <dbReference type="SAM" id="SignalP"/>
    </source>
</evidence>
<feature type="chain" id="PRO_5022156152" evidence="1">
    <location>
        <begin position="24"/>
        <end position="163"/>
    </location>
</feature>
<protein>
    <submittedName>
        <fullName evidence="2">Uncharacterized protein</fullName>
    </submittedName>
</protein>
<keyword evidence="1" id="KW-0732">Signal</keyword>
<evidence type="ECO:0000313" key="2">
    <source>
        <dbReference type="EMBL" id="TRW18297.1"/>
    </source>
</evidence>
<dbReference type="AlphaFoldDB" id="A0A552UJ96"/>
<keyword evidence="3" id="KW-1185">Reference proteome</keyword>